<evidence type="ECO:0000313" key="1">
    <source>
        <dbReference type="EMBL" id="KAJ8681093.1"/>
    </source>
</evidence>
<accession>A0ACC2PDC6</accession>
<comment type="caution">
    <text evidence="1">The sequence shown here is derived from an EMBL/GenBank/DDBJ whole genome shotgun (WGS) entry which is preliminary data.</text>
</comment>
<protein>
    <submittedName>
        <fullName evidence="1">Uncharacterized protein</fullName>
    </submittedName>
</protein>
<dbReference type="Proteomes" id="UP001239111">
    <property type="component" value="Chromosome 2"/>
</dbReference>
<reference evidence="1" key="1">
    <citation type="submission" date="2023-04" db="EMBL/GenBank/DDBJ databases">
        <title>A chromosome-level genome assembly of the parasitoid wasp Eretmocerus hayati.</title>
        <authorList>
            <person name="Zhong Y."/>
            <person name="Liu S."/>
            <person name="Liu Y."/>
        </authorList>
    </citation>
    <scope>NUCLEOTIDE SEQUENCE</scope>
    <source>
        <strain evidence="1">ZJU_SS_LIU_2023</strain>
    </source>
</reference>
<sequence length="434" mass="46979">MKGVKTAVHLLHVHAQRSLVPLCLYLPCARAVTRNLNLGIDIDALSVGPIVNVCNKIFVGIVVSPLGHLALTITAPGSEMQWVTAAALIHSQPLSLLSRGVRVNLFIPSHIQEVNRVSIDDFKDSSKTENIMGIGVPKGEAVQGAPCHPPRCLPAEQVAEHQQAPADQHQHPLPPSALVQSSCAHPTPRHHAAGNFPPALPSRHAPRAVEQGQPVDNRAGRDATATAQQRPATPSQLQAPTTPSSTSLQRVEFPLDLRKPSPRDPRTRFGTPAISSTESCLPQLPSTSNSSGGDSEPVSNLANIPSVFSRYPRGVPTPAFQISQGKRLSIADYQNRRSVIDAANTIIPKKRKSRSYGLPRASTQRYRKTLRLRLEEAEIQLSEYSAQIKLLESEHSEIAATVIGIENQLFDNQISIQQLESKFSNLSIADVQGA</sequence>
<dbReference type="EMBL" id="CM056742">
    <property type="protein sequence ID" value="KAJ8681093.1"/>
    <property type="molecule type" value="Genomic_DNA"/>
</dbReference>
<evidence type="ECO:0000313" key="2">
    <source>
        <dbReference type="Proteomes" id="UP001239111"/>
    </source>
</evidence>
<organism evidence="1 2">
    <name type="scientific">Eretmocerus hayati</name>
    <dbReference type="NCBI Taxonomy" id="131215"/>
    <lineage>
        <taxon>Eukaryota</taxon>
        <taxon>Metazoa</taxon>
        <taxon>Ecdysozoa</taxon>
        <taxon>Arthropoda</taxon>
        <taxon>Hexapoda</taxon>
        <taxon>Insecta</taxon>
        <taxon>Pterygota</taxon>
        <taxon>Neoptera</taxon>
        <taxon>Endopterygota</taxon>
        <taxon>Hymenoptera</taxon>
        <taxon>Apocrita</taxon>
        <taxon>Proctotrupomorpha</taxon>
        <taxon>Chalcidoidea</taxon>
        <taxon>Aphelinidae</taxon>
        <taxon>Aphelininae</taxon>
        <taxon>Eretmocerus</taxon>
    </lineage>
</organism>
<proteinExistence type="predicted"/>
<keyword evidence="2" id="KW-1185">Reference proteome</keyword>
<gene>
    <name evidence="1" type="ORF">QAD02_016880</name>
</gene>
<name>A0ACC2PDC6_9HYME</name>